<organism evidence="2 3">
    <name type="scientific">Tetrapyrgos nigripes</name>
    <dbReference type="NCBI Taxonomy" id="182062"/>
    <lineage>
        <taxon>Eukaryota</taxon>
        <taxon>Fungi</taxon>
        <taxon>Dikarya</taxon>
        <taxon>Basidiomycota</taxon>
        <taxon>Agaricomycotina</taxon>
        <taxon>Agaricomycetes</taxon>
        <taxon>Agaricomycetidae</taxon>
        <taxon>Agaricales</taxon>
        <taxon>Marasmiineae</taxon>
        <taxon>Marasmiaceae</taxon>
        <taxon>Tetrapyrgos</taxon>
    </lineage>
</organism>
<evidence type="ECO:0000313" key="3">
    <source>
        <dbReference type="Proteomes" id="UP000559256"/>
    </source>
</evidence>
<protein>
    <submittedName>
        <fullName evidence="2">Uncharacterized protein</fullName>
    </submittedName>
</protein>
<dbReference type="OrthoDB" id="6417021at2759"/>
<name>A0A8H5G3K7_9AGAR</name>
<dbReference type="GO" id="GO:0110078">
    <property type="term" value="C:TTT Hsp90 cochaperone complex"/>
    <property type="evidence" value="ECO:0007669"/>
    <property type="project" value="InterPro"/>
</dbReference>
<dbReference type="Proteomes" id="UP000559256">
    <property type="component" value="Unassembled WGS sequence"/>
</dbReference>
<proteinExistence type="inferred from homology"/>
<dbReference type="EMBL" id="JAACJM010000050">
    <property type="protein sequence ID" value="KAF5357658.1"/>
    <property type="molecule type" value="Genomic_DNA"/>
</dbReference>
<dbReference type="PANTHER" id="PTHR32226:SF2">
    <property type="entry name" value="TELO2-INTERACTING PROTEIN 2"/>
    <property type="match status" value="1"/>
</dbReference>
<dbReference type="InterPro" id="IPR018870">
    <property type="entry name" value="Tti2"/>
</dbReference>
<dbReference type="GO" id="GO:0005829">
    <property type="term" value="C:cytosol"/>
    <property type="evidence" value="ECO:0007669"/>
    <property type="project" value="TreeGrafter"/>
</dbReference>
<comment type="caution">
    <text evidence="2">The sequence shown here is derived from an EMBL/GenBank/DDBJ whole genome shotgun (WGS) entry which is preliminary data.</text>
</comment>
<evidence type="ECO:0000256" key="1">
    <source>
        <dbReference type="ARBA" id="ARBA00034736"/>
    </source>
</evidence>
<dbReference type="Pfam" id="PF10521">
    <property type="entry name" value="Tti2"/>
    <property type="match status" value="1"/>
</dbReference>
<accession>A0A8H5G3K7</accession>
<gene>
    <name evidence="2" type="ORF">D9758_007440</name>
</gene>
<evidence type="ECO:0000313" key="2">
    <source>
        <dbReference type="EMBL" id="KAF5357658.1"/>
    </source>
</evidence>
<sequence>MAEPSLPEIFSTLLPPLQVPQEFGDRDISDAEVISKLNDWKENTARNLSNLKDLIKQVNGSKLTPQESAKIIAVTAPFEGQGPWVDAESGKLAADILSEFSEPDVPTLTHLLSQHVKPVFQSNPHPSLNLSTGRKLHRPAGGPMATQDFYESQAWKKNPGASNLVAWCVKHIKREDYDRLWYLVIPPVMTLLDDYQTYHKLQGVQIVLELLQRVPKEVLKRTGLDGLLLTSLNTCLGQLDTMETPALIRGAILASLSLILLTTDPGTSRQFDQLCNLLGEGIIGTIWLYSSGKPDSILESLEALPPLIDALGLGCCRYLKAS</sequence>
<comment type="similarity">
    <text evidence="1">Belongs to the TTI2 family.</text>
</comment>
<reference evidence="2 3" key="1">
    <citation type="journal article" date="2020" name="ISME J.">
        <title>Uncovering the hidden diversity of litter-decomposition mechanisms in mushroom-forming fungi.</title>
        <authorList>
            <person name="Floudas D."/>
            <person name="Bentzer J."/>
            <person name="Ahren D."/>
            <person name="Johansson T."/>
            <person name="Persson P."/>
            <person name="Tunlid A."/>
        </authorList>
    </citation>
    <scope>NUCLEOTIDE SEQUENCE [LARGE SCALE GENOMIC DNA]</scope>
    <source>
        <strain evidence="2 3">CBS 291.85</strain>
    </source>
</reference>
<dbReference type="AlphaFoldDB" id="A0A8H5G3K7"/>
<keyword evidence="3" id="KW-1185">Reference proteome</keyword>
<dbReference type="GO" id="GO:0005634">
    <property type="term" value="C:nucleus"/>
    <property type="evidence" value="ECO:0007669"/>
    <property type="project" value="TreeGrafter"/>
</dbReference>
<dbReference type="PANTHER" id="PTHR32226">
    <property type="entry name" value="TELO2-INTERACTING PROTEIN 2"/>
    <property type="match status" value="1"/>
</dbReference>